<dbReference type="AlphaFoldDB" id="A0ABD5NDT0"/>
<organism evidence="2 3">
    <name type="scientific">Halobacterium litoreum</name>
    <dbReference type="NCBI Taxonomy" id="2039234"/>
    <lineage>
        <taxon>Archaea</taxon>
        <taxon>Methanobacteriati</taxon>
        <taxon>Methanobacteriota</taxon>
        <taxon>Stenosarchaea group</taxon>
        <taxon>Halobacteria</taxon>
        <taxon>Halobacteriales</taxon>
        <taxon>Halobacteriaceae</taxon>
        <taxon>Halobacterium</taxon>
    </lineage>
</organism>
<comment type="caution">
    <text evidence="2">The sequence shown here is derived from an EMBL/GenBank/DDBJ whole genome shotgun (WGS) entry which is preliminary data.</text>
</comment>
<dbReference type="RefSeq" id="WP_232571550.1">
    <property type="nucleotide sequence ID" value="NZ_CP089466.1"/>
</dbReference>
<feature type="transmembrane region" description="Helical" evidence="1">
    <location>
        <begin position="74"/>
        <end position="99"/>
    </location>
</feature>
<proteinExistence type="predicted"/>
<reference evidence="2 3" key="1">
    <citation type="journal article" date="2019" name="Int. J. Syst. Evol. Microbiol.">
        <title>The Global Catalogue of Microorganisms (GCM) 10K type strain sequencing project: providing services to taxonomists for standard genome sequencing and annotation.</title>
        <authorList>
            <consortium name="The Broad Institute Genomics Platform"/>
            <consortium name="The Broad Institute Genome Sequencing Center for Infectious Disease"/>
            <person name="Wu L."/>
            <person name="Ma J."/>
        </authorList>
    </citation>
    <scope>NUCLEOTIDE SEQUENCE [LARGE SCALE GENOMIC DNA]</scope>
    <source>
        <strain evidence="2 3">CGMCC 1.12562</strain>
    </source>
</reference>
<evidence type="ECO:0000313" key="2">
    <source>
        <dbReference type="EMBL" id="MFC3477320.1"/>
    </source>
</evidence>
<keyword evidence="1" id="KW-0812">Transmembrane</keyword>
<keyword evidence="1" id="KW-0472">Membrane</keyword>
<dbReference type="EMBL" id="JBHRWN010000002">
    <property type="protein sequence ID" value="MFC3477320.1"/>
    <property type="molecule type" value="Genomic_DNA"/>
</dbReference>
<name>A0ABD5NDT0_9EURY</name>
<keyword evidence="1" id="KW-1133">Transmembrane helix</keyword>
<sequence length="173" mass="18925">MTDGRRGRDANEVEVLRSACEESRAVLNDQLTELSDIGDKALWTVRTSMIVLGVVVSAASLGDANTLRRLHPGIQFLAAGGIALVLAASVYGLGTYFVADRVRGVGPNYRHRARDGLSEREWRRALLDGYGKWTTEMEVITSYYGAHLFRAQTVLVSGVFVLVLAAVLSIWTL</sequence>
<feature type="transmembrane region" description="Helical" evidence="1">
    <location>
        <begin position="151"/>
        <end position="171"/>
    </location>
</feature>
<evidence type="ECO:0000313" key="3">
    <source>
        <dbReference type="Proteomes" id="UP001595660"/>
    </source>
</evidence>
<gene>
    <name evidence="2" type="ORF">ACFOKC_06235</name>
</gene>
<feature type="transmembrane region" description="Helical" evidence="1">
    <location>
        <begin position="41"/>
        <end position="62"/>
    </location>
</feature>
<evidence type="ECO:0000256" key="1">
    <source>
        <dbReference type="SAM" id="Phobius"/>
    </source>
</evidence>
<dbReference type="GeneID" id="69116755"/>
<dbReference type="Proteomes" id="UP001595660">
    <property type="component" value="Unassembled WGS sequence"/>
</dbReference>
<keyword evidence="3" id="KW-1185">Reference proteome</keyword>
<accession>A0ABD5NDT0</accession>
<protein>
    <submittedName>
        <fullName evidence="2">Uncharacterized protein</fullName>
    </submittedName>
</protein>